<dbReference type="EMBL" id="BT066723">
    <property type="protein sequence ID" value="ACN33620.1"/>
    <property type="molecule type" value="mRNA"/>
</dbReference>
<reference evidence="2" key="1">
    <citation type="journal article" date="2009" name="PLoS Genet.">
        <title>Sequencing, mapping, and analysis of 27,455 maize full-length cDNAs.</title>
        <authorList>
            <person name="Soderlund C."/>
            <person name="Descour A."/>
            <person name="Kudrna D."/>
            <person name="Bomhoff M."/>
            <person name="Boyd L."/>
            <person name="Currie J."/>
            <person name="Angelova A."/>
            <person name="Collura K."/>
            <person name="Wissotski M."/>
            <person name="Ashley E."/>
            <person name="Morrow D."/>
            <person name="Fernandes J."/>
            <person name="Walbot V."/>
            <person name="Yu Y."/>
        </authorList>
    </citation>
    <scope>NUCLEOTIDE SEQUENCE</scope>
    <source>
        <strain evidence="2">B73</strain>
    </source>
</reference>
<evidence type="ECO:0000256" key="1">
    <source>
        <dbReference type="SAM" id="MobiDB-lite"/>
    </source>
</evidence>
<name>C0PEK4_MAIZE</name>
<proteinExistence type="evidence at transcript level"/>
<sequence length="246" mass="25385">MERSASGAALAYSRFAKCQSRSILSSCSAATPCAARNASSAMPNDKSTPCGTPSAITCLNWQTLSRSWLKAASTRASMSGSTGRPSGRYSGHLSRTLWSGNPSCRAMTPRGLPLIPVRTLPPRSAAATVSGYSTAEERIVLVNTRPPGRSRPSMTATLNPSAIRCRAAARPARPAPTIRTDGGGEEGGGCGGSERTAGARPKLMYACSDKKECAAATRGACSARIDASAALAATGERGLERQSATM</sequence>
<evidence type="ECO:0000313" key="2">
    <source>
        <dbReference type="EMBL" id="ACN33620.1"/>
    </source>
</evidence>
<accession>C0PEK4</accession>
<reference evidence="2" key="2">
    <citation type="submission" date="2012-06" db="EMBL/GenBank/DDBJ databases">
        <authorList>
            <person name="Yu Y."/>
            <person name="Currie J."/>
            <person name="Lomeli R."/>
            <person name="Angelova A."/>
            <person name="Collura K."/>
            <person name="Wissotski M."/>
            <person name="Campos D."/>
            <person name="Kudrna D."/>
            <person name="Golser W."/>
            <person name="Ashely E."/>
            <person name="Descour A."/>
            <person name="Fernandes J."/>
            <person name="Soderlund C."/>
            <person name="Walbot V."/>
        </authorList>
    </citation>
    <scope>NUCLEOTIDE SEQUENCE</scope>
    <source>
        <strain evidence="2">B73</strain>
    </source>
</reference>
<feature type="region of interest" description="Disordered" evidence="1">
    <location>
        <begin position="168"/>
        <end position="195"/>
    </location>
</feature>
<protein>
    <submittedName>
        <fullName evidence="2">Uncharacterized protein</fullName>
    </submittedName>
</protein>
<organism evidence="2">
    <name type="scientific">Zea mays</name>
    <name type="common">Maize</name>
    <dbReference type="NCBI Taxonomy" id="4577"/>
    <lineage>
        <taxon>Eukaryota</taxon>
        <taxon>Viridiplantae</taxon>
        <taxon>Streptophyta</taxon>
        <taxon>Embryophyta</taxon>
        <taxon>Tracheophyta</taxon>
        <taxon>Spermatophyta</taxon>
        <taxon>Magnoliopsida</taxon>
        <taxon>Liliopsida</taxon>
        <taxon>Poales</taxon>
        <taxon>Poaceae</taxon>
        <taxon>PACMAD clade</taxon>
        <taxon>Panicoideae</taxon>
        <taxon>Andropogonodae</taxon>
        <taxon>Andropogoneae</taxon>
        <taxon>Tripsacinae</taxon>
        <taxon>Zea</taxon>
    </lineage>
</organism>
<dbReference type="AlphaFoldDB" id="C0PEK4"/>